<dbReference type="Pfam" id="PF09979">
    <property type="entry name" value="DUF2213"/>
    <property type="match status" value="1"/>
</dbReference>
<name>A0A430BZ90_SPHYA</name>
<dbReference type="RefSeq" id="WP_125997819.1">
    <property type="nucleotide sequence ID" value="NZ_QRAL01000006.1"/>
</dbReference>
<dbReference type="EMBL" id="QRAL01000006">
    <property type="protein sequence ID" value="RSU58017.1"/>
    <property type="molecule type" value="Genomic_DNA"/>
</dbReference>
<sequence length="448" mass="47124">MLFSDSLTLDAPRRTSDGYMAVRAKAARTGVYQYTGREVDPNNEHGLRDQAIVNVLRDEAAVFDERAVRSFIAKPITDDHPREAVNASNWRDHGRGIVMGAVRDGDHLAFDLVLMDAGTISKVEAGKAELSNGYAATLEFGDFAGPAGEKCQARQAAIVGNHVAIVDRGRAGPSCRIGDAAICDALPIALQDGAKEAAAWLKKAIALHEKHMNGSAPTTGKEGEKSQMLMMEQMKNALAELGGGDAKSGEAGMKMDVYPFHILEQEKPVKTMLIDGLTVDVSNADTAMATIKTLIAARDAAGAKVAGLETQVATIATDKATLEGKVKELTDAKPTPAQLRDAAKAYSAVVEKAKAHGVAVTDAMDEAQIMGATVAKHMGDAAKDWTADQIAASFAVLTKDAKPAAPGVQSLGAPIVIGDAEAAFADAQRKAREERRNAWKTPATSAAA</sequence>
<proteinExistence type="predicted"/>
<dbReference type="Proteomes" id="UP000287401">
    <property type="component" value="Unassembled WGS sequence"/>
</dbReference>
<evidence type="ECO:0000313" key="3">
    <source>
        <dbReference type="Proteomes" id="UP000287401"/>
    </source>
</evidence>
<evidence type="ECO:0000313" key="2">
    <source>
        <dbReference type="EMBL" id="RSU58017.1"/>
    </source>
</evidence>
<dbReference type="PIRSF" id="PIRSF029215">
    <property type="entry name" value="UCP029215"/>
    <property type="match status" value="1"/>
</dbReference>
<dbReference type="InterPro" id="IPR016913">
    <property type="entry name" value="UCP029215"/>
</dbReference>
<evidence type="ECO:0000256" key="1">
    <source>
        <dbReference type="SAM" id="MobiDB-lite"/>
    </source>
</evidence>
<gene>
    <name evidence="2" type="ORF">DAH51_07175</name>
</gene>
<feature type="compositionally biased region" description="Basic and acidic residues" evidence="1">
    <location>
        <begin position="428"/>
        <end position="437"/>
    </location>
</feature>
<dbReference type="AlphaFoldDB" id="A0A430BZ90"/>
<accession>A0A430BZ90</accession>
<feature type="region of interest" description="Disordered" evidence="1">
    <location>
        <begin position="428"/>
        <end position="448"/>
    </location>
</feature>
<comment type="caution">
    <text evidence="2">The sequence shown here is derived from an EMBL/GenBank/DDBJ whole genome shotgun (WGS) entry which is preliminary data.</text>
</comment>
<protein>
    <submittedName>
        <fullName evidence="2">DUF2213 domain-containing protein</fullName>
    </submittedName>
</protein>
<reference evidence="2 3" key="1">
    <citation type="submission" date="2018-07" db="EMBL/GenBank/DDBJ databases">
        <title>Genomic and Epidemiologic Investigation of an Indolent Hospital Outbreak.</title>
        <authorList>
            <person name="Johnson R.C."/>
            <person name="Deming C."/>
            <person name="Conlan S."/>
            <person name="Zellmer C.J."/>
            <person name="Michelin A.V."/>
            <person name="Lee-Lin S."/>
            <person name="Thomas P.J."/>
            <person name="Park M."/>
            <person name="Weingarten R.A."/>
            <person name="Less J."/>
            <person name="Dekker J.P."/>
            <person name="Frank K.M."/>
            <person name="Musser K.A."/>
            <person name="Mcquiston J.R."/>
            <person name="Henderson D.K."/>
            <person name="Lau A.F."/>
            <person name="Palmore T.N."/>
            <person name="Segre J.A."/>
        </authorList>
    </citation>
    <scope>NUCLEOTIDE SEQUENCE [LARGE SCALE GENOMIC DNA]</scope>
    <source>
        <strain evidence="2 3">SK-NIH.Env6_1116</strain>
    </source>
</reference>
<organism evidence="2 3">
    <name type="scientific">Sphingobium yanoikuyae</name>
    <name type="common">Sphingomonas yanoikuyae</name>
    <dbReference type="NCBI Taxonomy" id="13690"/>
    <lineage>
        <taxon>Bacteria</taxon>
        <taxon>Pseudomonadati</taxon>
        <taxon>Pseudomonadota</taxon>
        <taxon>Alphaproteobacteria</taxon>
        <taxon>Sphingomonadales</taxon>
        <taxon>Sphingomonadaceae</taxon>
        <taxon>Sphingobium</taxon>
    </lineage>
</organism>